<evidence type="ECO:0000256" key="1">
    <source>
        <dbReference type="SAM" id="MobiDB-lite"/>
    </source>
</evidence>
<feature type="region of interest" description="Disordered" evidence="1">
    <location>
        <begin position="1"/>
        <end position="27"/>
    </location>
</feature>
<protein>
    <submittedName>
        <fullName evidence="2">Uncharacterized protein</fullName>
    </submittedName>
</protein>
<comment type="caution">
    <text evidence="2">The sequence shown here is derived from an EMBL/GenBank/DDBJ whole genome shotgun (WGS) entry which is preliminary data.</text>
</comment>
<dbReference type="EMBL" id="JAZGUE010000003">
    <property type="protein sequence ID" value="KAL2268782.1"/>
    <property type="molecule type" value="Genomic_DNA"/>
</dbReference>
<evidence type="ECO:0000313" key="2">
    <source>
        <dbReference type="EMBL" id="KAL2268782.1"/>
    </source>
</evidence>
<accession>A0ABR4DEU4</accession>
<dbReference type="GeneID" id="98124671"/>
<name>A0ABR4DEU4_9PEZI</name>
<organism evidence="2 3">
    <name type="scientific">Remersonia thermophila</name>
    <dbReference type="NCBI Taxonomy" id="72144"/>
    <lineage>
        <taxon>Eukaryota</taxon>
        <taxon>Fungi</taxon>
        <taxon>Dikarya</taxon>
        <taxon>Ascomycota</taxon>
        <taxon>Pezizomycotina</taxon>
        <taxon>Sordariomycetes</taxon>
        <taxon>Sordariomycetidae</taxon>
        <taxon>Sordariales</taxon>
        <taxon>Sordariales incertae sedis</taxon>
        <taxon>Remersonia</taxon>
    </lineage>
</organism>
<sequence length="346" mass="38748">MERTQNSRLTPRAPTSPLIHSQPRSPPRRQAAVLHQAIWTEMAASYRQRTLDLERGFSENVRRLSLHSGVAGPVGDESHARTLNSSSYYFQLPNTIRLHIMRQLLKSHGLIKPIRMNSHVFLRSAWPVTTVQSDDTGSADYFESLEHVLTAIQAYTSVCAAMRADVLATLFLVGRFHVVFSPFMSPATQPAATKYMDRYGPLIARITLEVDFTKLSGGKHPEAVRCDPRPSLARLRSLVETFVDAQLTRQGPRLGHLRILVRRYRCDEAERTGATHLTPDAHVEYVLSPIKCLGGHVTRLTIIGGCDAIVSSLLGPPWSGPVAKPVDPVIREWWTESRNREHGSRI</sequence>
<gene>
    <name evidence="2" type="ORF">VTJ83DRAFT_3628</name>
</gene>
<proteinExistence type="predicted"/>
<evidence type="ECO:0000313" key="3">
    <source>
        <dbReference type="Proteomes" id="UP001600064"/>
    </source>
</evidence>
<reference evidence="2 3" key="1">
    <citation type="journal article" date="2024" name="Commun. Biol.">
        <title>Comparative genomic analysis of thermophilic fungi reveals convergent evolutionary adaptations and gene losses.</title>
        <authorList>
            <person name="Steindorff A.S."/>
            <person name="Aguilar-Pontes M.V."/>
            <person name="Robinson A.J."/>
            <person name="Andreopoulos B."/>
            <person name="LaButti K."/>
            <person name="Kuo A."/>
            <person name="Mondo S."/>
            <person name="Riley R."/>
            <person name="Otillar R."/>
            <person name="Haridas S."/>
            <person name="Lipzen A."/>
            <person name="Grimwood J."/>
            <person name="Schmutz J."/>
            <person name="Clum A."/>
            <person name="Reid I.D."/>
            <person name="Moisan M.C."/>
            <person name="Butler G."/>
            <person name="Nguyen T.T.M."/>
            <person name="Dewar K."/>
            <person name="Conant G."/>
            <person name="Drula E."/>
            <person name="Henrissat B."/>
            <person name="Hansel C."/>
            <person name="Singer S."/>
            <person name="Hutchinson M.I."/>
            <person name="de Vries R.P."/>
            <person name="Natvig D.O."/>
            <person name="Powell A.J."/>
            <person name="Tsang A."/>
            <person name="Grigoriev I.V."/>
        </authorList>
    </citation>
    <scope>NUCLEOTIDE SEQUENCE [LARGE SCALE GENOMIC DNA]</scope>
    <source>
        <strain evidence="2 3">ATCC 22073</strain>
    </source>
</reference>
<dbReference type="Proteomes" id="UP001600064">
    <property type="component" value="Unassembled WGS sequence"/>
</dbReference>
<keyword evidence="3" id="KW-1185">Reference proteome</keyword>
<dbReference type="RefSeq" id="XP_070867506.1">
    <property type="nucleotide sequence ID" value="XM_071010027.1"/>
</dbReference>